<protein>
    <submittedName>
        <fullName evidence="1">Uncharacterized protein</fullName>
    </submittedName>
</protein>
<accession>A0AAV3NJ74</accession>
<dbReference type="InterPro" id="IPR043128">
    <property type="entry name" value="Rev_trsase/Diguanyl_cyclase"/>
</dbReference>
<comment type="caution">
    <text evidence="1">The sequence shown here is derived from an EMBL/GenBank/DDBJ whole genome shotgun (WGS) entry which is preliminary data.</text>
</comment>
<organism evidence="1 2">
    <name type="scientific">Lithospermum erythrorhizon</name>
    <name type="common">Purple gromwell</name>
    <name type="synonym">Lithospermum officinale var. erythrorhizon</name>
    <dbReference type="NCBI Taxonomy" id="34254"/>
    <lineage>
        <taxon>Eukaryota</taxon>
        <taxon>Viridiplantae</taxon>
        <taxon>Streptophyta</taxon>
        <taxon>Embryophyta</taxon>
        <taxon>Tracheophyta</taxon>
        <taxon>Spermatophyta</taxon>
        <taxon>Magnoliopsida</taxon>
        <taxon>eudicotyledons</taxon>
        <taxon>Gunneridae</taxon>
        <taxon>Pentapetalae</taxon>
        <taxon>asterids</taxon>
        <taxon>lamiids</taxon>
        <taxon>Boraginales</taxon>
        <taxon>Boraginaceae</taxon>
        <taxon>Boraginoideae</taxon>
        <taxon>Lithospermeae</taxon>
        <taxon>Lithospermum</taxon>
    </lineage>
</organism>
<dbReference type="SUPFAM" id="SSF56672">
    <property type="entry name" value="DNA/RNA polymerases"/>
    <property type="match status" value="1"/>
</dbReference>
<sequence length="112" mass="13100">MPRIDTSVTLQKLHVDSMYKPIKQKKRTFNDENNQASRERNLPFFKNLRRTSSTKFYWNDKCSKSFEELKEYLSSPKLLSQPEQEEILQLYLVVSNRAVSSVLIREAGGNKG</sequence>
<dbReference type="AlphaFoldDB" id="A0AAV3NJ74"/>
<name>A0AAV3NJ74_LITER</name>
<gene>
    <name evidence="1" type="ORF">LIER_00593</name>
</gene>
<evidence type="ECO:0000313" key="1">
    <source>
        <dbReference type="EMBL" id="GAA0138947.1"/>
    </source>
</evidence>
<evidence type="ECO:0000313" key="2">
    <source>
        <dbReference type="Proteomes" id="UP001454036"/>
    </source>
</evidence>
<dbReference type="InterPro" id="IPR043502">
    <property type="entry name" value="DNA/RNA_pol_sf"/>
</dbReference>
<keyword evidence="2" id="KW-1185">Reference proteome</keyword>
<proteinExistence type="predicted"/>
<dbReference type="EMBL" id="BAABME010000046">
    <property type="protein sequence ID" value="GAA0138947.1"/>
    <property type="molecule type" value="Genomic_DNA"/>
</dbReference>
<dbReference type="Proteomes" id="UP001454036">
    <property type="component" value="Unassembled WGS sequence"/>
</dbReference>
<reference evidence="1 2" key="1">
    <citation type="submission" date="2024-01" db="EMBL/GenBank/DDBJ databases">
        <title>The complete chloroplast genome sequence of Lithospermum erythrorhizon: insights into the phylogenetic relationship among Boraginaceae species and the maternal lineages of purple gromwells.</title>
        <authorList>
            <person name="Okada T."/>
            <person name="Watanabe K."/>
        </authorList>
    </citation>
    <scope>NUCLEOTIDE SEQUENCE [LARGE SCALE GENOMIC DNA]</scope>
</reference>
<dbReference type="Gene3D" id="3.30.70.270">
    <property type="match status" value="1"/>
</dbReference>